<evidence type="ECO:0000313" key="1">
    <source>
        <dbReference type="EMBL" id="NHN35337.1"/>
    </source>
</evidence>
<comment type="caution">
    <text evidence="1">The sequence shown here is derived from an EMBL/GenBank/DDBJ whole genome shotgun (WGS) entry which is preliminary data.</text>
</comment>
<dbReference type="RefSeq" id="WP_166157981.1">
    <property type="nucleotide sequence ID" value="NZ_JAAOIW010000031.1"/>
</dbReference>
<gene>
    <name evidence="1" type="ORF">G9U52_37145</name>
</gene>
<reference evidence="1" key="1">
    <citation type="submission" date="2020-03" db="EMBL/GenBank/DDBJ databases">
        <title>Draft sequencing of Paenibacilllus sp. S3N08.</title>
        <authorList>
            <person name="Kim D.-U."/>
        </authorList>
    </citation>
    <scope>NUCLEOTIDE SEQUENCE</scope>
    <source>
        <strain evidence="1">S3N08</strain>
    </source>
</reference>
<name>A0ABX0JJS2_9BACL</name>
<sequence length="68" mass="8183">MIELNEVFALETDTSKFMIEQMIIPHYRDLFYCIYDQSIPDAVLAWKGPDILTYNGWVEYWEFPIFLV</sequence>
<dbReference type="Proteomes" id="UP001165962">
    <property type="component" value="Unassembled WGS sequence"/>
</dbReference>
<keyword evidence="2" id="KW-1185">Reference proteome</keyword>
<protein>
    <submittedName>
        <fullName evidence="1">Uncharacterized protein</fullName>
    </submittedName>
</protein>
<organism evidence="1 2">
    <name type="scientific">Paenibacillus agricola</name>
    <dbReference type="NCBI Taxonomy" id="2716264"/>
    <lineage>
        <taxon>Bacteria</taxon>
        <taxon>Bacillati</taxon>
        <taxon>Bacillota</taxon>
        <taxon>Bacilli</taxon>
        <taxon>Bacillales</taxon>
        <taxon>Paenibacillaceae</taxon>
        <taxon>Paenibacillus</taxon>
    </lineage>
</organism>
<evidence type="ECO:0000313" key="2">
    <source>
        <dbReference type="Proteomes" id="UP001165962"/>
    </source>
</evidence>
<proteinExistence type="predicted"/>
<accession>A0ABX0JJS2</accession>
<dbReference type="EMBL" id="JAAOIW010000031">
    <property type="protein sequence ID" value="NHN35337.1"/>
    <property type="molecule type" value="Genomic_DNA"/>
</dbReference>